<dbReference type="PANTHER" id="PTHR14187">
    <property type="entry name" value="ALPHA KINASE/ELONGATION FACTOR 2 KINASE"/>
    <property type="match status" value="1"/>
</dbReference>
<proteinExistence type="predicted"/>
<dbReference type="CDD" id="cd10170">
    <property type="entry name" value="ASKHA_NBD_HSP70"/>
    <property type="match status" value="1"/>
</dbReference>
<evidence type="ECO:0000313" key="1">
    <source>
        <dbReference type="EMBL" id="KAK3048652.1"/>
    </source>
</evidence>
<protein>
    <submittedName>
        <fullName evidence="1">Uncharacterized protein</fullName>
    </submittedName>
</protein>
<keyword evidence="2" id="KW-1185">Reference proteome</keyword>
<dbReference type="PANTHER" id="PTHR14187:SF5">
    <property type="entry name" value="HEAT SHOCK 70 KDA PROTEIN 12A"/>
    <property type="match status" value="1"/>
</dbReference>
<organism evidence="1 2">
    <name type="scientific">Extremus antarcticus</name>
    <dbReference type="NCBI Taxonomy" id="702011"/>
    <lineage>
        <taxon>Eukaryota</taxon>
        <taxon>Fungi</taxon>
        <taxon>Dikarya</taxon>
        <taxon>Ascomycota</taxon>
        <taxon>Pezizomycotina</taxon>
        <taxon>Dothideomycetes</taxon>
        <taxon>Dothideomycetidae</taxon>
        <taxon>Mycosphaerellales</taxon>
        <taxon>Extremaceae</taxon>
        <taxon>Extremus</taxon>
    </lineage>
</organism>
<gene>
    <name evidence="1" type="ORF">LTR09_009961</name>
</gene>
<dbReference type="EMBL" id="JAWDJX010000046">
    <property type="protein sequence ID" value="KAK3048652.1"/>
    <property type="molecule type" value="Genomic_DNA"/>
</dbReference>
<dbReference type="InterPro" id="IPR043129">
    <property type="entry name" value="ATPase_NBD"/>
</dbReference>
<reference evidence="1" key="1">
    <citation type="submission" date="2023-04" db="EMBL/GenBank/DDBJ databases">
        <title>Black Yeasts Isolated from many extreme environments.</title>
        <authorList>
            <person name="Coleine C."/>
            <person name="Stajich J.E."/>
            <person name="Selbmann L."/>
        </authorList>
    </citation>
    <scope>NUCLEOTIDE SEQUENCE</scope>
    <source>
        <strain evidence="1">CCFEE 5312</strain>
    </source>
</reference>
<comment type="caution">
    <text evidence="1">The sequence shown here is derived from an EMBL/GenBank/DDBJ whole genome shotgun (WGS) entry which is preliminary data.</text>
</comment>
<name>A0AAJ0DEP5_9PEZI</name>
<evidence type="ECO:0000313" key="2">
    <source>
        <dbReference type="Proteomes" id="UP001271007"/>
    </source>
</evidence>
<dbReference type="SUPFAM" id="SSF53067">
    <property type="entry name" value="Actin-like ATPase domain"/>
    <property type="match status" value="1"/>
</dbReference>
<sequence>MISYAIDSVQPLMVRECVEGKGKMCGAIFVDEAFQSMLQTALGDKWKRLSTAGRKTLMNNEWEFGIKRLFNGSSQEWSVSVPVEAFSKSRLRLHRYDDKKGEVPLKGGQLKFTQNHIRTFFGTVLPHVRALIHEQIKAVEAKFKGRSPKAILLVGGLGSCDYLFLELQKEFEPQGISVLQPSGARPWTAICRGAVIRGLSDAEITSKKQSLIVSRVSRYSYGVTVNQIFNEKRHDPQDRLWDDRELCWKAFDLPRWYIRRGDDIYTDQPVQFNFYRLYARGGELEDQRFSVTIYYNDELHAPKRKTDEVRKLVTISVLVDTPFEELPVHENDKKQIFRKVGYVMQMTSTGIEMQWKVLINGRVQGEENVQFLHEGVRAAGVVELAA</sequence>
<dbReference type="Proteomes" id="UP001271007">
    <property type="component" value="Unassembled WGS sequence"/>
</dbReference>
<accession>A0AAJ0DEP5</accession>
<dbReference type="AlphaFoldDB" id="A0AAJ0DEP5"/>